<dbReference type="Proteomes" id="UP000469950">
    <property type="component" value="Unassembled WGS sequence"/>
</dbReference>
<evidence type="ECO:0000313" key="2">
    <source>
        <dbReference type="Proteomes" id="UP000469950"/>
    </source>
</evidence>
<reference evidence="1 2" key="1">
    <citation type="submission" date="2019-10" db="EMBL/GenBank/DDBJ databases">
        <title>Draft genome sequence of Marinobacter hydrocarbonoclasticus NCT7M from the microbiome of the marine copepod.</title>
        <authorList>
            <person name="Nuttall R."/>
            <person name="Sharma G."/>
            <person name="Moisander P."/>
        </authorList>
    </citation>
    <scope>NUCLEOTIDE SEQUENCE [LARGE SCALE GENOMIC DNA]</scope>
    <source>
        <strain evidence="1 2">NCT7M</strain>
    </source>
</reference>
<comment type="caution">
    <text evidence="1">The sequence shown here is derived from an EMBL/GenBank/DDBJ whole genome shotgun (WGS) entry which is preliminary data.</text>
</comment>
<name>A0A833NEV4_MARNT</name>
<sequence length="41" mass="4539">MNLPGLVPKLLQGCFQYPGIFLQPSAAIGINNQYIHEPDLK</sequence>
<dbReference type="EMBL" id="WBMP01000002">
    <property type="protein sequence ID" value="KAE8546969.1"/>
    <property type="molecule type" value="Genomic_DNA"/>
</dbReference>
<proteinExistence type="predicted"/>
<accession>A0A833NEV4</accession>
<evidence type="ECO:0000313" key="1">
    <source>
        <dbReference type="EMBL" id="KAE8546969.1"/>
    </source>
</evidence>
<gene>
    <name evidence="1" type="ORF">F6453_0649</name>
</gene>
<protein>
    <submittedName>
        <fullName evidence="1">Uncharacterized protein</fullName>
    </submittedName>
</protein>
<dbReference type="AlphaFoldDB" id="A0A833NEV4"/>
<organism evidence="1 2">
    <name type="scientific">Marinobacter nauticus</name>
    <name type="common">Marinobacter hydrocarbonoclasticus</name>
    <name type="synonym">Marinobacter aquaeolei</name>
    <dbReference type="NCBI Taxonomy" id="2743"/>
    <lineage>
        <taxon>Bacteria</taxon>
        <taxon>Pseudomonadati</taxon>
        <taxon>Pseudomonadota</taxon>
        <taxon>Gammaproteobacteria</taxon>
        <taxon>Pseudomonadales</taxon>
        <taxon>Marinobacteraceae</taxon>
        <taxon>Marinobacter</taxon>
    </lineage>
</organism>